<dbReference type="Gene3D" id="1.10.287.1490">
    <property type="match status" value="1"/>
</dbReference>
<evidence type="ECO:0000259" key="2">
    <source>
        <dbReference type="Pfam" id="PF02591"/>
    </source>
</evidence>
<keyword evidence="1" id="KW-0175">Coiled coil</keyword>
<dbReference type="Proteomes" id="UP000093100">
    <property type="component" value="Unassembled WGS sequence"/>
</dbReference>
<proteinExistence type="predicted"/>
<dbReference type="PANTHER" id="PTHR39082:SF1">
    <property type="entry name" value="SCAVENGER RECEPTOR CLASS A MEMBER 3"/>
    <property type="match status" value="1"/>
</dbReference>
<evidence type="ECO:0000313" key="4">
    <source>
        <dbReference type="EMBL" id="OCR91538.1"/>
    </source>
</evidence>
<dbReference type="RefSeq" id="WP_023385274.1">
    <property type="nucleotide sequence ID" value="NZ_CP009226.1"/>
</dbReference>
<feature type="coiled-coil region" evidence="1">
    <location>
        <begin position="25"/>
        <end position="159"/>
    </location>
</feature>
<protein>
    <submittedName>
        <fullName evidence="4">Zinc ribbon domain-containing protein</fullName>
    </submittedName>
</protein>
<feature type="domain" description="C4-type zinc ribbon" evidence="2">
    <location>
        <begin position="198"/>
        <end position="230"/>
    </location>
</feature>
<sequence>MNKYLEQLVNLSQIDQKIDSYAPRIENINKNLNVKKEEILSIDEKVEAIQTEIEELKSQISNTNSHIVEFGAKIKDIGKKSGAVKTEKEIKALNLEEDLAKDQLEAANEEITRLERIIDSKLNYENELQQKKVEISKTLSELENEVSEELVNIEKDRNEVYTQKEDLLAKMNQKVLTFYEKIRKWAKNTAVVPVRKQACYGCFMKINDKTYANVIKSEDIITCPHCGRILYKEENGE</sequence>
<dbReference type="EMBL" id="LFLK01000001">
    <property type="protein sequence ID" value="OCR91538.1"/>
    <property type="molecule type" value="Genomic_DNA"/>
</dbReference>
<dbReference type="AlphaFoldDB" id="A0AAX0HD26"/>
<accession>A0AAX0HD26</accession>
<gene>
    <name evidence="4" type="ORF">CFT12S02225_00290</name>
</gene>
<dbReference type="Pfam" id="PF24481">
    <property type="entry name" value="CT398_CC"/>
    <property type="match status" value="1"/>
</dbReference>
<evidence type="ECO:0000313" key="5">
    <source>
        <dbReference type="Proteomes" id="UP000093100"/>
    </source>
</evidence>
<feature type="domain" description="CT398-like coiled coil hairpin" evidence="3">
    <location>
        <begin position="11"/>
        <end position="184"/>
    </location>
</feature>
<evidence type="ECO:0000256" key="1">
    <source>
        <dbReference type="SAM" id="Coils"/>
    </source>
</evidence>
<dbReference type="InterPro" id="IPR003743">
    <property type="entry name" value="Zf-RING_7"/>
</dbReference>
<name>A0AAX0HD26_CAMFE</name>
<comment type="caution">
    <text evidence="4">The sequence shown here is derived from an EMBL/GenBank/DDBJ whole genome shotgun (WGS) entry which is preliminary data.</text>
</comment>
<dbReference type="Pfam" id="PF02591">
    <property type="entry name" value="Zn_ribbon_9"/>
    <property type="match status" value="1"/>
</dbReference>
<organism evidence="4 5">
    <name type="scientific">Campylobacter fetus subsp. testudinum</name>
    <dbReference type="NCBI Taxonomy" id="1507806"/>
    <lineage>
        <taxon>Bacteria</taxon>
        <taxon>Pseudomonadati</taxon>
        <taxon>Campylobacterota</taxon>
        <taxon>Epsilonproteobacteria</taxon>
        <taxon>Campylobacterales</taxon>
        <taxon>Campylobacteraceae</taxon>
        <taxon>Campylobacter</taxon>
    </lineage>
</organism>
<evidence type="ECO:0000259" key="3">
    <source>
        <dbReference type="Pfam" id="PF24481"/>
    </source>
</evidence>
<dbReference type="KEGG" id="cfp:CR44_05200"/>
<dbReference type="PANTHER" id="PTHR39082">
    <property type="entry name" value="PHOSPHOLIPASE C-BETA-2-RELATED"/>
    <property type="match status" value="1"/>
</dbReference>
<reference evidence="4 5" key="1">
    <citation type="journal article" date="2016" name="Genome Biol. Evol.">
        <title>Comparative Genomics of Campylobacter fetus from Reptiles and Mammals Reveals Divergent Evolution in Host-Associated Lineages.</title>
        <authorList>
            <person name="Gilbert M.J."/>
            <person name="Miller W.G."/>
            <person name="Yee E."/>
            <person name="Zomer A.L."/>
            <person name="van der Graaf-van Bloois L."/>
            <person name="Fitzgerald C."/>
            <person name="Forbes K.J."/>
            <person name="Meric G."/>
            <person name="Sheppard S.K."/>
            <person name="Wagenaar J.A."/>
            <person name="Duim B."/>
        </authorList>
    </citation>
    <scope>NUCLEOTIDE SEQUENCE [LARGE SCALE GENOMIC DNA]</scope>
    <source>
        <strain evidence="4 5">12S02225-3</strain>
    </source>
</reference>
<dbReference type="InterPro" id="IPR056003">
    <property type="entry name" value="CT398_CC_hairpin"/>
</dbReference>
<dbReference type="InterPro" id="IPR052376">
    <property type="entry name" value="Oxidative_Scav/Glycosyltrans"/>
</dbReference>